<dbReference type="InterPro" id="IPR002347">
    <property type="entry name" value="SDR_fam"/>
</dbReference>
<evidence type="ECO:0000256" key="1">
    <source>
        <dbReference type="ARBA" id="ARBA00006484"/>
    </source>
</evidence>
<dbReference type="EMBL" id="CP142149">
    <property type="protein sequence ID" value="WSE32497.1"/>
    <property type="molecule type" value="Genomic_DNA"/>
</dbReference>
<dbReference type="InterPro" id="IPR036291">
    <property type="entry name" value="NAD(P)-bd_dom_sf"/>
</dbReference>
<evidence type="ECO:0000313" key="4">
    <source>
        <dbReference type="Proteomes" id="UP001330812"/>
    </source>
</evidence>
<dbReference type="InterPro" id="IPR020904">
    <property type="entry name" value="Sc_DH/Rdtase_CS"/>
</dbReference>
<proteinExistence type="inferred from homology"/>
<dbReference type="Gene3D" id="3.40.50.720">
    <property type="entry name" value="NAD(P)-binding Rossmann-like Domain"/>
    <property type="match status" value="1"/>
</dbReference>
<gene>
    <name evidence="3" type="ORF">VSH64_10310</name>
</gene>
<dbReference type="PANTHER" id="PTHR24321:SF8">
    <property type="entry name" value="ESTRADIOL 17-BETA-DEHYDROGENASE 8-RELATED"/>
    <property type="match status" value="1"/>
</dbReference>
<dbReference type="PRINTS" id="PR00081">
    <property type="entry name" value="GDHRDH"/>
</dbReference>
<name>A0ABZ1IE08_9PSEU</name>
<dbReference type="RefSeq" id="WP_326835304.1">
    <property type="nucleotide sequence ID" value="NZ_CP142149.1"/>
</dbReference>
<dbReference type="Pfam" id="PF13561">
    <property type="entry name" value="adh_short_C2"/>
    <property type="match status" value="1"/>
</dbReference>
<sequence>MTRFAGKVALVTGGASGIGYAIGEQLVAEGASVVLFDLNAEKLEVAARKLGSRAAACAGDVRDEAAVAAAVGLATERFGGLDAAFGAAGSVTLGSIVDIAPQDWLSTVDVILKGTFLTTRHAARAMRVSGRGGAIVHVSSLNAHVPVYGGSAYSAAKAGIENFSKSAALELAGDGIRVNTVLPGLVTTPLTEPFLAIEELAKDYTDRIPVHRPATPEEIAGPCLFLAGAEAAYVTGTSLVVDGGWEISNYPNTRPYA</sequence>
<dbReference type="PANTHER" id="PTHR24321">
    <property type="entry name" value="DEHYDROGENASES, SHORT CHAIN"/>
    <property type="match status" value="1"/>
</dbReference>
<dbReference type="Proteomes" id="UP001330812">
    <property type="component" value="Chromosome"/>
</dbReference>
<comment type="similarity">
    <text evidence="1">Belongs to the short-chain dehydrogenases/reductases (SDR) family.</text>
</comment>
<evidence type="ECO:0000256" key="2">
    <source>
        <dbReference type="ARBA" id="ARBA00023002"/>
    </source>
</evidence>
<protein>
    <submittedName>
        <fullName evidence="3">SDR family NAD(P)-dependent oxidoreductase</fullName>
    </submittedName>
</protein>
<dbReference type="PRINTS" id="PR00080">
    <property type="entry name" value="SDRFAMILY"/>
</dbReference>
<keyword evidence="2" id="KW-0560">Oxidoreductase</keyword>
<evidence type="ECO:0000313" key="3">
    <source>
        <dbReference type="EMBL" id="WSE32497.1"/>
    </source>
</evidence>
<dbReference type="CDD" id="cd05233">
    <property type="entry name" value="SDR_c"/>
    <property type="match status" value="1"/>
</dbReference>
<accession>A0ABZ1IE08</accession>
<organism evidence="3 4">
    <name type="scientific">Amycolatopsis rhabdoformis</name>
    <dbReference type="NCBI Taxonomy" id="1448059"/>
    <lineage>
        <taxon>Bacteria</taxon>
        <taxon>Bacillati</taxon>
        <taxon>Actinomycetota</taxon>
        <taxon>Actinomycetes</taxon>
        <taxon>Pseudonocardiales</taxon>
        <taxon>Pseudonocardiaceae</taxon>
        <taxon>Amycolatopsis</taxon>
    </lineage>
</organism>
<keyword evidence="4" id="KW-1185">Reference proteome</keyword>
<reference evidence="3 4" key="1">
    <citation type="journal article" date="2015" name="Int. J. Syst. Evol. Microbiol.">
        <title>Amycolatopsis rhabdoformis sp. nov., an actinomycete isolated from a tropical forest soil.</title>
        <authorList>
            <person name="Souza W.R."/>
            <person name="Silva R.E."/>
            <person name="Goodfellow M."/>
            <person name="Busarakam K."/>
            <person name="Figueiro F.S."/>
            <person name="Ferreira D."/>
            <person name="Rodrigues-Filho E."/>
            <person name="Moraes L.A.B."/>
            <person name="Zucchi T.D."/>
        </authorList>
    </citation>
    <scope>NUCLEOTIDE SEQUENCE [LARGE SCALE GENOMIC DNA]</scope>
    <source>
        <strain evidence="3 4">NCIMB 14900</strain>
    </source>
</reference>
<dbReference type="PROSITE" id="PS00061">
    <property type="entry name" value="ADH_SHORT"/>
    <property type="match status" value="1"/>
</dbReference>
<dbReference type="SUPFAM" id="SSF51735">
    <property type="entry name" value="NAD(P)-binding Rossmann-fold domains"/>
    <property type="match status" value="1"/>
</dbReference>